<name>A0A0C3D4B3_9AGAM</name>
<gene>
    <name evidence="2" type="ORF">SCLCIDRAFT_30230</name>
</gene>
<proteinExistence type="predicted"/>
<accession>A0A0C3D4B3</accession>
<dbReference type="AlphaFoldDB" id="A0A0C3D4B3"/>
<feature type="compositionally biased region" description="Basic and acidic residues" evidence="1">
    <location>
        <begin position="82"/>
        <end position="110"/>
    </location>
</feature>
<evidence type="ECO:0000256" key="1">
    <source>
        <dbReference type="SAM" id="MobiDB-lite"/>
    </source>
</evidence>
<reference evidence="3" key="2">
    <citation type="submission" date="2015-01" db="EMBL/GenBank/DDBJ databases">
        <title>Evolutionary Origins and Diversification of the Mycorrhizal Mutualists.</title>
        <authorList>
            <consortium name="DOE Joint Genome Institute"/>
            <consortium name="Mycorrhizal Genomics Consortium"/>
            <person name="Kohler A."/>
            <person name="Kuo A."/>
            <person name="Nagy L.G."/>
            <person name="Floudas D."/>
            <person name="Copeland A."/>
            <person name="Barry K.W."/>
            <person name="Cichocki N."/>
            <person name="Veneault-Fourrey C."/>
            <person name="LaButti K."/>
            <person name="Lindquist E.A."/>
            <person name="Lipzen A."/>
            <person name="Lundell T."/>
            <person name="Morin E."/>
            <person name="Murat C."/>
            <person name="Riley R."/>
            <person name="Ohm R."/>
            <person name="Sun H."/>
            <person name="Tunlid A."/>
            <person name="Henrissat B."/>
            <person name="Grigoriev I.V."/>
            <person name="Hibbett D.S."/>
            <person name="Martin F."/>
        </authorList>
    </citation>
    <scope>NUCLEOTIDE SEQUENCE [LARGE SCALE GENOMIC DNA]</scope>
    <source>
        <strain evidence="3">Foug A</strain>
    </source>
</reference>
<dbReference type="InParanoid" id="A0A0C3D4B3"/>
<sequence length="293" mass="32560">MTEIDERNVGQDGEGCQANNDIECSVEQWDNEDHDNDAQNHTLNWLDFHHNHNNMNDDNNRNNHGGDNYNNNRNDNNNNHYNSDHDPNHNGDHDETYSDNERHSHNHEDSTPPNLDNADNDVPPNGSKRLPQKAFKDDAGVIMPTVSPRSSVFSHLDLASAGLHAINTSNTIDPISTSPTNSNSHAAITDDAILTVLNACFHADMPYMWLGTSHLLAITDNAILTVLNACFHADMPYTRLGTSYLLAITDDTILTILNTCFCADIPYTWLGTSHLLAITDEATQGQKAKNQHT</sequence>
<reference evidence="2 3" key="1">
    <citation type="submission" date="2014-04" db="EMBL/GenBank/DDBJ databases">
        <authorList>
            <consortium name="DOE Joint Genome Institute"/>
            <person name="Kuo A."/>
            <person name="Kohler A."/>
            <person name="Nagy L.G."/>
            <person name="Floudas D."/>
            <person name="Copeland A."/>
            <person name="Barry K.W."/>
            <person name="Cichocki N."/>
            <person name="Veneault-Fourrey C."/>
            <person name="LaButti K."/>
            <person name="Lindquist E.A."/>
            <person name="Lipzen A."/>
            <person name="Lundell T."/>
            <person name="Morin E."/>
            <person name="Murat C."/>
            <person name="Sun H."/>
            <person name="Tunlid A."/>
            <person name="Henrissat B."/>
            <person name="Grigoriev I.V."/>
            <person name="Hibbett D.S."/>
            <person name="Martin F."/>
            <person name="Nordberg H.P."/>
            <person name="Cantor M.N."/>
            <person name="Hua S.X."/>
        </authorList>
    </citation>
    <scope>NUCLEOTIDE SEQUENCE [LARGE SCALE GENOMIC DNA]</scope>
    <source>
        <strain evidence="2 3">Foug A</strain>
    </source>
</reference>
<evidence type="ECO:0000313" key="3">
    <source>
        <dbReference type="Proteomes" id="UP000053989"/>
    </source>
</evidence>
<feature type="compositionally biased region" description="Low complexity" evidence="1">
    <location>
        <begin position="54"/>
        <end position="81"/>
    </location>
</feature>
<evidence type="ECO:0000313" key="2">
    <source>
        <dbReference type="EMBL" id="KIM55595.1"/>
    </source>
</evidence>
<dbReference type="Proteomes" id="UP000053989">
    <property type="component" value="Unassembled WGS sequence"/>
</dbReference>
<keyword evidence="3" id="KW-1185">Reference proteome</keyword>
<dbReference type="EMBL" id="KN822131">
    <property type="protein sequence ID" value="KIM55595.1"/>
    <property type="molecule type" value="Genomic_DNA"/>
</dbReference>
<protein>
    <submittedName>
        <fullName evidence="2">Uncharacterized protein</fullName>
    </submittedName>
</protein>
<organism evidence="2 3">
    <name type="scientific">Scleroderma citrinum Foug A</name>
    <dbReference type="NCBI Taxonomy" id="1036808"/>
    <lineage>
        <taxon>Eukaryota</taxon>
        <taxon>Fungi</taxon>
        <taxon>Dikarya</taxon>
        <taxon>Basidiomycota</taxon>
        <taxon>Agaricomycotina</taxon>
        <taxon>Agaricomycetes</taxon>
        <taxon>Agaricomycetidae</taxon>
        <taxon>Boletales</taxon>
        <taxon>Sclerodermatineae</taxon>
        <taxon>Sclerodermataceae</taxon>
        <taxon>Scleroderma</taxon>
    </lineage>
</organism>
<feature type="region of interest" description="Disordered" evidence="1">
    <location>
        <begin position="54"/>
        <end position="132"/>
    </location>
</feature>
<dbReference type="HOGENOM" id="CLU_950463_0_0_1"/>